<feature type="transmembrane region" description="Helical" evidence="2">
    <location>
        <begin position="81"/>
        <end position="98"/>
    </location>
</feature>
<feature type="compositionally biased region" description="Acidic residues" evidence="1">
    <location>
        <begin position="34"/>
        <end position="43"/>
    </location>
</feature>
<reference evidence="4" key="1">
    <citation type="submission" date="2017-09" db="EMBL/GenBank/DDBJ databases">
        <title>Depth-based differentiation of microbial function through sediment-hosted aquifers and enrichment of novel symbionts in the deep terrestrial subsurface.</title>
        <authorList>
            <person name="Probst A.J."/>
            <person name="Ladd B."/>
            <person name="Jarett J.K."/>
            <person name="Geller-Mcgrath D.E."/>
            <person name="Sieber C.M.K."/>
            <person name="Emerson J.B."/>
            <person name="Anantharaman K."/>
            <person name="Thomas B.C."/>
            <person name="Malmstrom R."/>
            <person name="Stieglmeier M."/>
            <person name="Klingl A."/>
            <person name="Woyke T."/>
            <person name="Ryan C.M."/>
            <person name="Banfield J.F."/>
        </authorList>
    </citation>
    <scope>NUCLEOTIDE SEQUENCE [LARGE SCALE GENOMIC DNA]</scope>
</reference>
<accession>A0A2H0W619</accession>
<organism evidence="3 4">
    <name type="scientific">Candidatus Berkelbacteria bacterium CG10_big_fil_rev_8_21_14_0_10_43_13</name>
    <dbReference type="NCBI Taxonomy" id="1974514"/>
    <lineage>
        <taxon>Bacteria</taxon>
        <taxon>Candidatus Berkelbacteria</taxon>
    </lineage>
</organism>
<dbReference type="AlphaFoldDB" id="A0A2H0W619"/>
<evidence type="ECO:0000313" key="4">
    <source>
        <dbReference type="Proteomes" id="UP000231382"/>
    </source>
</evidence>
<feature type="region of interest" description="Disordered" evidence="1">
    <location>
        <begin position="1"/>
        <end position="56"/>
    </location>
</feature>
<proteinExistence type="predicted"/>
<evidence type="ECO:0000256" key="1">
    <source>
        <dbReference type="SAM" id="MobiDB-lite"/>
    </source>
</evidence>
<comment type="caution">
    <text evidence="3">The sequence shown here is derived from an EMBL/GenBank/DDBJ whole genome shotgun (WGS) entry which is preliminary data.</text>
</comment>
<gene>
    <name evidence="3" type="ORF">COT78_03235</name>
</gene>
<dbReference type="EMBL" id="PEZW01000020">
    <property type="protein sequence ID" value="PIS07522.1"/>
    <property type="molecule type" value="Genomic_DNA"/>
</dbReference>
<keyword evidence="2" id="KW-0472">Membrane</keyword>
<evidence type="ECO:0000313" key="3">
    <source>
        <dbReference type="EMBL" id="PIS07522.1"/>
    </source>
</evidence>
<protein>
    <submittedName>
        <fullName evidence="3">Uncharacterized protein</fullName>
    </submittedName>
</protein>
<keyword evidence="2" id="KW-0812">Transmembrane</keyword>
<feature type="compositionally biased region" description="Basic residues" evidence="1">
    <location>
        <begin position="1"/>
        <end position="16"/>
    </location>
</feature>
<dbReference type="Proteomes" id="UP000231382">
    <property type="component" value="Unassembled WGS sequence"/>
</dbReference>
<keyword evidence="2" id="KW-1133">Transmembrane helix</keyword>
<sequence length="120" mass="13803">MSKKNKKFKKHTHKHSSSQVQSTGLKLETRSSELETENLESDVQESSSEIRKSNSPLPVADPEIAILDERYTYVRRDVRKLMIVLAVLIVLFVATYFLNTKTTVLDNFGDWIYKVGHFSI</sequence>
<name>A0A2H0W619_9BACT</name>
<evidence type="ECO:0000256" key="2">
    <source>
        <dbReference type="SAM" id="Phobius"/>
    </source>
</evidence>